<dbReference type="SUPFAM" id="SSF50494">
    <property type="entry name" value="Trypsin-like serine proteases"/>
    <property type="match status" value="1"/>
</dbReference>
<keyword evidence="5" id="KW-1133">Transmembrane helix</keyword>
<feature type="compositionally biased region" description="Basic and acidic residues" evidence="4">
    <location>
        <begin position="1"/>
        <end position="11"/>
    </location>
</feature>
<feature type="transmembrane region" description="Helical" evidence="5">
    <location>
        <begin position="131"/>
        <end position="154"/>
    </location>
</feature>
<reference evidence="7 8" key="1">
    <citation type="submission" date="2024-09" db="EMBL/GenBank/DDBJ databases">
        <authorList>
            <person name="Sun Q."/>
            <person name="Mori K."/>
        </authorList>
    </citation>
    <scope>NUCLEOTIDE SEQUENCE [LARGE SCALE GENOMIC DNA]</scope>
    <source>
        <strain evidence="7 8">CCM 7957</strain>
    </source>
</reference>
<feature type="compositionally biased region" description="Polar residues" evidence="4">
    <location>
        <begin position="170"/>
        <end position="179"/>
    </location>
</feature>
<dbReference type="InterPro" id="IPR036034">
    <property type="entry name" value="PDZ_sf"/>
</dbReference>
<dbReference type="Pfam" id="PF13180">
    <property type="entry name" value="PDZ_2"/>
    <property type="match status" value="1"/>
</dbReference>
<dbReference type="Proteomes" id="UP001589783">
    <property type="component" value="Unassembled WGS sequence"/>
</dbReference>
<name>A0ABV6HC63_9ACTN</name>
<feature type="domain" description="PDZ" evidence="6">
    <location>
        <begin position="391"/>
        <end position="474"/>
    </location>
</feature>
<dbReference type="Pfam" id="PF13365">
    <property type="entry name" value="Trypsin_2"/>
    <property type="match status" value="1"/>
</dbReference>
<dbReference type="InterPro" id="IPR043504">
    <property type="entry name" value="Peptidase_S1_PA_chymotrypsin"/>
</dbReference>
<dbReference type="PRINTS" id="PR00834">
    <property type="entry name" value="PROTEASES2C"/>
</dbReference>
<evidence type="ECO:0000256" key="4">
    <source>
        <dbReference type="SAM" id="MobiDB-lite"/>
    </source>
</evidence>
<evidence type="ECO:0000259" key="6">
    <source>
        <dbReference type="PROSITE" id="PS50106"/>
    </source>
</evidence>
<accession>A0ABV6HC63</accession>
<dbReference type="SUPFAM" id="SSF50156">
    <property type="entry name" value="PDZ domain-like"/>
    <property type="match status" value="1"/>
</dbReference>
<keyword evidence="2" id="KW-0645">Protease</keyword>
<dbReference type="PANTHER" id="PTHR43343:SF3">
    <property type="entry name" value="PROTEASE DO-LIKE 8, CHLOROPLASTIC"/>
    <property type="match status" value="1"/>
</dbReference>
<evidence type="ECO:0000256" key="1">
    <source>
        <dbReference type="ARBA" id="ARBA00010541"/>
    </source>
</evidence>
<dbReference type="InterPro" id="IPR051201">
    <property type="entry name" value="Chloro_Bact_Ser_Proteases"/>
</dbReference>
<evidence type="ECO:0000313" key="8">
    <source>
        <dbReference type="Proteomes" id="UP001589783"/>
    </source>
</evidence>
<keyword evidence="5" id="KW-0812">Transmembrane</keyword>
<keyword evidence="5" id="KW-0472">Membrane</keyword>
<dbReference type="InterPro" id="IPR009003">
    <property type="entry name" value="Peptidase_S1_PA"/>
</dbReference>
<feature type="region of interest" description="Disordered" evidence="4">
    <location>
        <begin position="159"/>
        <end position="185"/>
    </location>
</feature>
<dbReference type="Gene3D" id="2.40.10.10">
    <property type="entry name" value="Trypsin-like serine proteases"/>
    <property type="match status" value="2"/>
</dbReference>
<evidence type="ECO:0000256" key="3">
    <source>
        <dbReference type="ARBA" id="ARBA00022801"/>
    </source>
</evidence>
<keyword evidence="8" id="KW-1185">Reference proteome</keyword>
<protein>
    <submittedName>
        <fullName evidence="7">Trypsin-like peptidase domain-containing protein</fullName>
    </submittedName>
</protein>
<dbReference type="Gene3D" id="2.30.42.10">
    <property type="match status" value="1"/>
</dbReference>
<dbReference type="EMBL" id="JBHLWV010000031">
    <property type="protein sequence ID" value="MFC0316479.1"/>
    <property type="molecule type" value="Genomic_DNA"/>
</dbReference>
<feature type="compositionally biased region" description="Gly residues" evidence="4">
    <location>
        <begin position="85"/>
        <end position="106"/>
    </location>
</feature>
<proteinExistence type="inferred from homology"/>
<sequence length="486" mass="47934">MTDRGPRDDHPNPYAPPGGHPVPGASGMPHHAAPAGYGAQPSQQPMPGQYQQPTVPHQPVAPQHQAGQGPDPTLAYGPGGVPPYGSGGQAPYGAEGGTPYGSGGEPPYGPPTSGMPTQQPQPPQKNGRGPLWIAMVAVLALVAGLLGGVVGVIATRDGSTSDAPEVLAGSPNTRVTTQPPAKPGSVQDVAARVLPSVVSIGVSTGRQSGSGSGVILSDDGTILTNAHVIMAGGDKPADNVLVSYSNGNRAKATVVGVDAMSDIAVIKADSTGLTPIAVGASDNLSVGQDVIAIGSPLGLEGTVTTGIISALNRPVTTGAADGSVESVINAIQTDAAINPGNSGGALVNSSGALIGINTAIATVGSGQGEVGSIGLGFAIPIDQAMRVANQLIAGQKVTRANLGVNVRPSPEATEPGALVESVVSGGPAAQARIPQGALITAVDDAKVASSAALVAAIRSKEPGQSVKITYTHQGKEQTVTVKLGEA</sequence>
<dbReference type="PROSITE" id="PS50106">
    <property type="entry name" value="PDZ"/>
    <property type="match status" value="1"/>
</dbReference>
<dbReference type="InterPro" id="IPR001940">
    <property type="entry name" value="Peptidase_S1C"/>
</dbReference>
<dbReference type="SMART" id="SM00228">
    <property type="entry name" value="PDZ"/>
    <property type="match status" value="1"/>
</dbReference>
<keyword evidence="3" id="KW-0378">Hydrolase</keyword>
<dbReference type="RefSeq" id="WP_382366201.1">
    <property type="nucleotide sequence ID" value="NZ_JBHLWV010000031.1"/>
</dbReference>
<comment type="similarity">
    <text evidence="1">Belongs to the peptidase S1C family.</text>
</comment>
<evidence type="ECO:0000256" key="2">
    <source>
        <dbReference type="ARBA" id="ARBA00022670"/>
    </source>
</evidence>
<dbReference type="InterPro" id="IPR001478">
    <property type="entry name" value="PDZ"/>
</dbReference>
<evidence type="ECO:0000256" key="5">
    <source>
        <dbReference type="SAM" id="Phobius"/>
    </source>
</evidence>
<feature type="compositionally biased region" description="Polar residues" evidence="4">
    <location>
        <begin position="40"/>
        <end position="55"/>
    </location>
</feature>
<organism evidence="7 8">
    <name type="scientific">Gordonia phosphorivorans</name>
    <dbReference type="NCBI Taxonomy" id="1056982"/>
    <lineage>
        <taxon>Bacteria</taxon>
        <taxon>Bacillati</taxon>
        <taxon>Actinomycetota</taxon>
        <taxon>Actinomycetes</taxon>
        <taxon>Mycobacteriales</taxon>
        <taxon>Gordoniaceae</taxon>
        <taxon>Gordonia</taxon>
    </lineage>
</organism>
<gene>
    <name evidence="7" type="ORF">ACFFJD_16650</name>
</gene>
<evidence type="ECO:0000313" key="7">
    <source>
        <dbReference type="EMBL" id="MFC0316479.1"/>
    </source>
</evidence>
<dbReference type="PANTHER" id="PTHR43343">
    <property type="entry name" value="PEPTIDASE S12"/>
    <property type="match status" value="1"/>
</dbReference>
<feature type="region of interest" description="Disordered" evidence="4">
    <location>
        <begin position="1"/>
        <end position="128"/>
    </location>
</feature>
<comment type="caution">
    <text evidence="7">The sequence shown here is derived from an EMBL/GenBank/DDBJ whole genome shotgun (WGS) entry which is preliminary data.</text>
</comment>